<proteinExistence type="predicted"/>
<name>A0AA90UZP7_9BACT</name>
<dbReference type="EMBL" id="VZCC01000106">
    <property type="protein sequence ID" value="MQN85196.1"/>
    <property type="molecule type" value="Genomic_DNA"/>
</dbReference>
<reference evidence="2" key="1">
    <citation type="submission" date="2019-09" db="EMBL/GenBank/DDBJ databases">
        <title>Distinct polysaccharide growth profiles of human intestinal Prevotella copri isolates.</title>
        <authorList>
            <person name="Fehlner-Peach H."/>
            <person name="Magnabosco C."/>
            <person name="Raghavan V."/>
            <person name="Scher J.U."/>
            <person name="Tett A."/>
            <person name="Cox L.M."/>
            <person name="Gottsegen C."/>
            <person name="Watters A."/>
            <person name="Wiltshire- Gordon J.D."/>
            <person name="Segata N."/>
            <person name="Bonneau R."/>
            <person name="Littman D.R."/>
        </authorList>
    </citation>
    <scope>NUCLEOTIDE SEQUENCE [LARGE SCALE GENOMIC DNA]</scope>
    <source>
        <strain evidence="2">iAA108</strain>
    </source>
</reference>
<accession>A0AA90UZP7</accession>
<evidence type="ECO:0000313" key="1">
    <source>
        <dbReference type="EMBL" id="MQN85196.1"/>
    </source>
</evidence>
<protein>
    <submittedName>
        <fullName evidence="1">Uncharacterized protein</fullName>
    </submittedName>
</protein>
<dbReference type="RefSeq" id="WP_153119629.1">
    <property type="nucleotide sequence ID" value="NZ_VZCC01000106.1"/>
</dbReference>
<dbReference type="Proteomes" id="UP000421408">
    <property type="component" value="Unassembled WGS sequence"/>
</dbReference>
<evidence type="ECO:0000313" key="2">
    <source>
        <dbReference type="Proteomes" id="UP000421408"/>
    </source>
</evidence>
<comment type="caution">
    <text evidence="1">The sequence shown here is derived from an EMBL/GenBank/DDBJ whole genome shotgun (WGS) entry which is preliminary data.</text>
</comment>
<dbReference type="AlphaFoldDB" id="A0AA90UZP7"/>
<organism evidence="1 2">
    <name type="scientific">Segatella copri</name>
    <dbReference type="NCBI Taxonomy" id="165179"/>
    <lineage>
        <taxon>Bacteria</taxon>
        <taxon>Pseudomonadati</taxon>
        <taxon>Bacteroidota</taxon>
        <taxon>Bacteroidia</taxon>
        <taxon>Bacteroidales</taxon>
        <taxon>Prevotellaceae</taxon>
        <taxon>Segatella</taxon>
    </lineage>
</organism>
<sequence>MTIEKLIQKAYEFEKKNKSFTWKPKDFPEDMSESSTIDELVSEGDNMYDALKEAVELIHDLAVELEYKDAVEG</sequence>
<gene>
    <name evidence="1" type="ORF">F7D74_14685</name>
</gene>